<dbReference type="Proteomes" id="UP001055072">
    <property type="component" value="Unassembled WGS sequence"/>
</dbReference>
<reference evidence="1" key="1">
    <citation type="journal article" date="2021" name="Environ. Microbiol.">
        <title>Gene family expansions and transcriptome signatures uncover fungal adaptations to wood decay.</title>
        <authorList>
            <person name="Hage H."/>
            <person name="Miyauchi S."/>
            <person name="Viragh M."/>
            <person name="Drula E."/>
            <person name="Min B."/>
            <person name="Chaduli D."/>
            <person name="Navarro D."/>
            <person name="Favel A."/>
            <person name="Norest M."/>
            <person name="Lesage-Meessen L."/>
            <person name="Balint B."/>
            <person name="Merenyi Z."/>
            <person name="de Eugenio L."/>
            <person name="Morin E."/>
            <person name="Martinez A.T."/>
            <person name="Baldrian P."/>
            <person name="Stursova M."/>
            <person name="Martinez M.J."/>
            <person name="Novotny C."/>
            <person name="Magnuson J.K."/>
            <person name="Spatafora J.W."/>
            <person name="Maurice S."/>
            <person name="Pangilinan J."/>
            <person name="Andreopoulos W."/>
            <person name="LaButti K."/>
            <person name="Hundley H."/>
            <person name="Na H."/>
            <person name="Kuo A."/>
            <person name="Barry K."/>
            <person name="Lipzen A."/>
            <person name="Henrissat B."/>
            <person name="Riley R."/>
            <person name="Ahrendt S."/>
            <person name="Nagy L.G."/>
            <person name="Grigoriev I.V."/>
            <person name="Martin F."/>
            <person name="Rosso M.N."/>
        </authorList>
    </citation>
    <scope>NUCLEOTIDE SEQUENCE</scope>
    <source>
        <strain evidence="1">CBS 384.51</strain>
    </source>
</reference>
<gene>
    <name evidence="1" type="ORF">BDY19DRAFT_909013</name>
</gene>
<accession>A0ACB8TTM3</accession>
<comment type="caution">
    <text evidence="1">The sequence shown here is derived from an EMBL/GenBank/DDBJ whole genome shotgun (WGS) entry which is preliminary data.</text>
</comment>
<organism evidence="1 2">
    <name type="scientific">Irpex rosettiformis</name>
    <dbReference type="NCBI Taxonomy" id="378272"/>
    <lineage>
        <taxon>Eukaryota</taxon>
        <taxon>Fungi</taxon>
        <taxon>Dikarya</taxon>
        <taxon>Basidiomycota</taxon>
        <taxon>Agaricomycotina</taxon>
        <taxon>Agaricomycetes</taxon>
        <taxon>Polyporales</taxon>
        <taxon>Irpicaceae</taxon>
        <taxon>Irpex</taxon>
    </lineage>
</organism>
<dbReference type="EMBL" id="MU274931">
    <property type="protein sequence ID" value="KAI0085386.1"/>
    <property type="molecule type" value="Genomic_DNA"/>
</dbReference>
<name>A0ACB8TTM3_9APHY</name>
<proteinExistence type="predicted"/>
<sequence length="193" mass="22231">MTYRYPSFELPIGSHGHFAAMSGNVRQTQTYLHLDEMNKANGICPIFNTSNFDPVKGSYLILQQLSIVVEFPLGTVMLISSATLVHDNVAIQEHEKLGGLFRIEKDLKTNYPDKWTAELKDRKERWTRAVVQYSTLHTLINDRKNTLFQINNDLRGLMKRRKESFQCATTHFEQMCNAPVPDNKLSIQKITKK</sequence>
<protein>
    <submittedName>
        <fullName evidence="1">Uncharacterized protein</fullName>
    </submittedName>
</protein>
<keyword evidence="2" id="KW-1185">Reference proteome</keyword>
<evidence type="ECO:0000313" key="2">
    <source>
        <dbReference type="Proteomes" id="UP001055072"/>
    </source>
</evidence>
<evidence type="ECO:0000313" key="1">
    <source>
        <dbReference type="EMBL" id="KAI0085386.1"/>
    </source>
</evidence>